<dbReference type="GO" id="GO:0009279">
    <property type="term" value="C:cell outer membrane"/>
    <property type="evidence" value="ECO:0007669"/>
    <property type="project" value="UniProtKB-SubCell"/>
</dbReference>
<gene>
    <name evidence="7" type="ORF">B1H58_16615</name>
</gene>
<evidence type="ECO:0000313" key="7">
    <source>
        <dbReference type="EMBL" id="ARJ43500.1"/>
    </source>
</evidence>
<accession>A0A1W6B8U3</accession>
<dbReference type="EMBL" id="CP019706">
    <property type="protein sequence ID" value="ARJ43500.1"/>
    <property type="molecule type" value="Genomic_DNA"/>
</dbReference>
<dbReference type="PANTHER" id="PTHR38776:SF1">
    <property type="entry name" value="MLTA-INTERACTING PROTEIN-RELATED"/>
    <property type="match status" value="1"/>
</dbReference>
<dbReference type="SUPFAM" id="SSF56925">
    <property type="entry name" value="OMPA-like"/>
    <property type="match status" value="1"/>
</dbReference>
<comment type="similarity">
    <text evidence="2">Belongs to the MipA/OmpV family.</text>
</comment>
<organism evidence="7 8">
    <name type="scientific">Pantoea alhagi</name>
    <dbReference type="NCBI Taxonomy" id="1891675"/>
    <lineage>
        <taxon>Bacteria</taxon>
        <taxon>Pseudomonadati</taxon>
        <taxon>Pseudomonadota</taxon>
        <taxon>Gammaproteobacteria</taxon>
        <taxon>Enterobacterales</taxon>
        <taxon>Erwiniaceae</taxon>
        <taxon>Pantoea</taxon>
    </lineage>
</organism>
<dbReference type="Gene3D" id="2.40.160.20">
    <property type="match status" value="1"/>
</dbReference>
<dbReference type="InterPro" id="IPR011250">
    <property type="entry name" value="OMP/PagP_B-barrel"/>
</dbReference>
<evidence type="ECO:0000256" key="5">
    <source>
        <dbReference type="ARBA" id="ARBA00023237"/>
    </source>
</evidence>
<feature type="chain" id="PRO_5010883876" evidence="6">
    <location>
        <begin position="22"/>
        <end position="249"/>
    </location>
</feature>
<comment type="subcellular location">
    <subcellularLocation>
        <location evidence="1">Cell outer membrane</location>
    </subcellularLocation>
</comment>
<dbReference type="KEGG" id="palh:B1H58_16615"/>
<protein>
    <submittedName>
        <fullName evidence="7">MltA-interacting protein MipA</fullName>
    </submittedName>
</protein>
<keyword evidence="5" id="KW-0998">Cell outer membrane</keyword>
<reference evidence="7 8" key="1">
    <citation type="submission" date="2017-02" db="EMBL/GenBank/DDBJ databases">
        <title>Complete genome sequence of the drought resistance-promoting endophyte Pantoea alhagi LTYR-11Z.</title>
        <authorList>
            <person name="Zhang L."/>
        </authorList>
    </citation>
    <scope>NUCLEOTIDE SEQUENCE [LARGE SCALE GENOMIC DNA]</scope>
    <source>
        <strain evidence="7 8">LTYR-11Z</strain>
    </source>
</reference>
<dbReference type="AlphaFoldDB" id="A0A1W6B8U3"/>
<proteinExistence type="inferred from homology"/>
<dbReference type="PANTHER" id="PTHR38776">
    <property type="entry name" value="MLTA-INTERACTING PROTEIN-RELATED"/>
    <property type="match status" value="1"/>
</dbReference>
<dbReference type="STRING" id="1891675.B1H58_16615"/>
<keyword evidence="4" id="KW-0472">Membrane</keyword>
<name>A0A1W6B8U3_9GAMM</name>
<evidence type="ECO:0000313" key="8">
    <source>
        <dbReference type="Proteomes" id="UP000192900"/>
    </source>
</evidence>
<dbReference type="OrthoDB" id="8562138at2"/>
<dbReference type="GO" id="GO:0009252">
    <property type="term" value="P:peptidoglycan biosynthetic process"/>
    <property type="evidence" value="ECO:0007669"/>
    <property type="project" value="TreeGrafter"/>
</dbReference>
<evidence type="ECO:0000256" key="6">
    <source>
        <dbReference type="SAM" id="SignalP"/>
    </source>
</evidence>
<evidence type="ECO:0000256" key="1">
    <source>
        <dbReference type="ARBA" id="ARBA00004442"/>
    </source>
</evidence>
<dbReference type="Proteomes" id="UP000192900">
    <property type="component" value="Chromosome"/>
</dbReference>
<dbReference type="RefSeq" id="WP_085071554.1">
    <property type="nucleotide sequence ID" value="NZ_CP019706.1"/>
</dbReference>
<dbReference type="InterPro" id="IPR010583">
    <property type="entry name" value="MipA"/>
</dbReference>
<sequence length="249" mass="28188">MNRFKISALALLLPLCGVAQAEQTSPLTLGASVAYAQSPYKGGQDRYLPLPVINYESDSFWLRTLQGGYYLWKDQQDQLSVTLAGSAQRYDPDDNDLGAMKGLDERHMTLMGGLEYRHIAEWGIVRTNLLGDVLGKSDGIVWDLTYLYRFEFGDFSVAPGIGATWTSANQNRYYYGVSSHESARTGIRRYQPDDSWSPYLELSANYRLTERWNTSVYARYTRLADEIKDSPMVDTDSQLTTWAGISYSF</sequence>
<evidence type="ECO:0000256" key="2">
    <source>
        <dbReference type="ARBA" id="ARBA00005722"/>
    </source>
</evidence>
<evidence type="ECO:0000256" key="3">
    <source>
        <dbReference type="ARBA" id="ARBA00022729"/>
    </source>
</evidence>
<keyword evidence="8" id="KW-1185">Reference proteome</keyword>
<evidence type="ECO:0000256" key="4">
    <source>
        <dbReference type="ARBA" id="ARBA00023136"/>
    </source>
</evidence>
<feature type="signal peptide" evidence="6">
    <location>
        <begin position="1"/>
        <end position="21"/>
    </location>
</feature>
<dbReference type="Pfam" id="PF06629">
    <property type="entry name" value="MipA"/>
    <property type="match status" value="1"/>
</dbReference>
<keyword evidence="3 6" id="KW-0732">Signal</keyword>